<dbReference type="InterPro" id="IPR003661">
    <property type="entry name" value="HisK_dim/P_dom"/>
</dbReference>
<dbReference type="PANTHER" id="PTHR45436:SF5">
    <property type="entry name" value="SENSOR HISTIDINE KINASE TRCS"/>
    <property type="match status" value="1"/>
</dbReference>
<evidence type="ECO:0000256" key="8">
    <source>
        <dbReference type="ARBA" id="ARBA00022989"/>
    </source>
</evidence>
<comment type="catalytic activity">
    <reaction evidence="1">
        <text>ATP + protein L-histidine = ADP + protein N-phospho-L-histidine.</text>
        <dbReference type="EC" id="2.7.13.3"/>
    </reaction>
</comment>
<evidence type="ECO:0000313" key="14">
    <source>
        <dbReference type="Proteomes" id="UP000501466"/>
    </source>
</evidence>
<dbReference type="GO" id="GO:0005886">
    <property type="term" value="C:plasma membrane"/>
    <property type="evidence" value="ECO:0007669"/>
    <property type="project" value="TreeGrafter"/>
</dbReference>
<evidence type="ECO:0000256" key="4">
    <source>
        <dbReference type="ARBA" id="ARBA00022553"/>
    </source>
</evidence>
<reference evidence="14" key="1">
    <citation type="submission" date="2019-11" db="EMBL/GenBank/DDBJ databases">
        <title>Isolation and characterization of two novel species in the genus Thiomicrorhabdus.</title>
        <authorList>
            <person name="Mochizuki J."/>
            <person name="Kojima H."/>
            <person name="Fukui M."/>
        </authorList>
    </citation>
    <scope>NUCLEOTIDE SEQUENCE [LARGE SCALE GENOMIC DNA]</scope>
    <source>
        <strain evidence="14">AkT22</strain>
    </source>
</reference>
<dbReference type="PANTHER" id="PTHR45436">
    <property type="entry name" value="SENSOR HISTIDINE KINASE YKOH"/>
    <property type="match status" value="1"/>
</dbReference>
<dbReference type="EMBL" id="AP021888">
    <property type="protein sequence ID" value="BBP43351.1"/>
    <property type="molecule type" value="Genomic_DNA"/>
</dbReference>
<name>A0A6F8PML4_9GAMM</name>
<evidence type="ECO:0000256" key="10">
    <source>
        <dbReference type="SAM" id="Coils"/>
    </source>
</evidence>
<gene>
    <name evidence="13" type="ORF">THMIRHAT_10970</name>
</gene>
<dbReference type="EC" id="2.7.13.3" evidence="3"/>
<evidence type="ECO:0000256" key="5">
    <source>
        <dbReference type="ARBA" id="ARBA00022679"/>
    </source>
</evidence>
<feature type="domain" description="Histidine kinase" evidence="12">
    <location>
        <begin position="237"/>
        <end position="439"/>
    </location>
</feature>
<dbReference type="KEGG" id="tzo:THMIRHAT_10970"/>
<evidence type="ECO:0000256" key="7">
    <source>
        <dbReference type="ARBA" id="ARBA00022777"/>
    </source>
</evidence>
<organism evidence="13 14">
    <name type="scientific">Thiosulfativibrio zosterae</name>
    <dbReference type="NCBI Taxonomy" id="2675053"/>
    <lineage>
        <taxon>Bacteria</taxon>
        <taxon>Pseudomonadati</taxon>
        <taxon>Pseudomonadota</taxon>
        <taxon>Gammaproteobacteria</taxon>
        <taxon>Thiotrichales</taxon>
        <taxon>Piscirickettsiaceae</taxon>
        <taxon>Thiosulfativibrio</taxon>
    </lineage>
</organism>
<keyword evidence="4" id="KW-0597">Phosphoprotein</keyword>
<dbReference type="CDD" id="cd00082">
    <property type="entry name" value="HisKA"/>
    <property type="match status" value="1"/>
</dbReference>
<dbReference type="InterPro" id="IPR003594">
    <property type="entry name" value="HATPase_dom"/>
</dbReference>
<evidence type="ECO:0000256" key="2">
    <source>
        <dbReference type="ARBA" id="ARBA00004370"/>
    </source>
</evidence>
<evidence type="ECO:0000256" key="6">
    <source>
        <dbReference type="ARBA" id="ARBA00022692"/>
    </source>
</evidence>
<proteinExistence type="predicted"/>
<dbReference type="InterPro" id="IPR005467">
    <property type="entry name" value="His_kinase_dom"/>
</dbReference>
<dbReference type="PRINTS" id="PR00344">
    <property type="entry name" value="BCTRLSENSOR"/>
</dbReference>
<dbReference type="InterPro" id="IPR036097">
    <property type="entry name" value="HisK_dim/P_sf"/>
</dbReference>
<feature type="transmembrane region" description="Helical" evidence="11">
    <location>
        <begin position="155"/>
        <end position="176"/>
    </location>
</feature>
<keyword evidence="6 11" id="KW-0812">Transmembrane</keyword>
<dbReference type="PROSITE" id="PS50109">
    <property type="entry name" value="HIS_KIN"/>
    <property type="match status" value="1"/>
</dbReference>
<dbReference type="InterPro" id="IPR004358">
    <property type="entry name" value="Sig_transdc_His_kin-like_C"/>
</dbReference>
<protein>
    <recommendedName>
        <fullName evidence="3">histidine kinase</fullName>
        <ecNumber evidence="3">2.7.13.3</ecNumber>
    </recommendedName>
</protein>
<keyword evidence="10" id="KW-0175">Coiled coil</keyword>
<dbReference type="AlphaFoldDB" id="A0A6F8PML4"/>
<evidence type="ECO:0000256" key="1">
    <source>
        <dbReference type="ARBA" id="ARBA00000085"/>
    </source>
</evidence>
<dbReference type="Proteomes" id="UP000501466">
    <property type="component" value="Chromosome"/>
</dbReference>
<accession>A0A6F8PML4</accession>
<keyword evidence="14" id="KW-1185">Reference proteome</keyword>
<dbReference type="SUPFAM" id="SSF55874">
    <property type="entry name" value="ATPase domain of HSP90 chaperone/DNA topoisomerase II/histidine kinase"/>
    <property type="match status" value="1"/>
</dbReference>
<evidence type="ECO:0000256" key="11">
    <source>
        <dbReference type="SAM" id="Phobius"/>
    </source>
</evidence>
<feature type="coiled-coil region" evidence="10">
    <location>
        <begin position="267"/>
        <end position="294"/>
    </location>
</feature>
<evidence type="ECO:0000256" key="9">
    <source>
        <dbReference type="ARBA" id="ARBA00023136"/>
    </source>
</evidence>
<dbReference type="SUPFAM" id="SSF47384">
    <property type="entry name" value="Homodimeric domain of signal transducing histidine kinase"/>
    <property type="match status" value="1"/>
</dbReference>
<evidence type="ECO:0000259" key="12">
    <source>
        <dbReference type="PROSITE" id="PS50109"/>
    </source>
</evidence>
<dbReference type="InterPro" id="IPR050428">
    <property type="entry name" value="TCS_sensor_his_kinase"/>
</dbReference>
<dbReference type="GO" id="GO:0000155">
    <property type="term" value="F:phosphorelay sensor kinase activity"/>
    <property type="evidence" value="ECO:0007669"/>
    <property type="project" value="InterPro"/>
</dbReference>
<dbReference type="Pfam" id="PF02518">
    <property type="entry name" value="HATPase_c"/>
    <property type="match status" value="1"/>
</dbReference>
<sequence length="448" mass="50342">MKSLEKQLSSSMGLSLVVLFGLFWWVSITAIHKVTEQYIVTRLEHDTESIIKHLIWTGQSWHLEQEISPIYSQVHSGHYFVIKTPHNNVTSNSLENYPLFAKAAPKQTLVYETKGPKQQLVLVLSTQARIQNQPIQIWVAEDHSPIQQSLFTFDMIFGGFSLVILITIFGLQRYWLKRGFSQLKPLESALIDLQDDKIIHLNSEDYPNEISGLIKNLNQAFSNAKAQLEKSRHANANLAHTLKTPLNIIYQLLDNPILPSESREALQQQAQTIYRLLERELKKARIAADAVQTARLNAQHLQDLVSSLQTLYPNIQIDLKGSDEAIRQLGLDQEDGYELFGNLLDNACKWAQHQVNCHIQSHASGVVIIIEDDGPGVAPAQLAKIQERGYRLDEQQSGQGLGLAIVADLVSAYQAHIQFSSPKTGLGGLKVTVIFEPHKNAPLENKAY</sequence>
<keyword evidence="8 11" id="KW-1133">Transmembrane helix</keyword>
<comment type="subcellular location">
    <subcellularLocation>
        <location evidence="2">Membrane</location>
    </subcellularLocation>
</comment>
<dbReference type="SMART" id="SM00387">
    <property type="entry name" value="HATPase_c"/>
    <property type="match status" value="1"/>
</dbReference>
<dbReference type="Gene3D" id="3.30.565.10">
    <property type="entry name" value="Histidine kinase-like ATPase, C-terminal domain"/>
    <property type="match status" value="1"/>
</dbReference>
<dbReference type="RefSeq" id="WP_173291166.1">
    <property type="nucleotide sequence ID" value="NZ_AP021888.1"/>
</dbReference>
<keyword evidence="5" id="KW-0808">Transferase</keyword>
<evidence type="ECO:0000313" key="13">
    <source>
        <dbReference type="EMBL" id="BBP43351.1"/>
    </source>
</evidence>
<evidence type="ECO:0000256" key="3">
    <source>
        <dbReference type="ARBA" id="ARBA00012438"/>
    </source>
</evidence>
<keyword evidence="9 11" id="KW-0472">Membrane</keyword>
<dbReference type="InterPro" id="IPR036890">
    <property type="entry name" value="HATPase_C_sf"/>
</dbReference>
<keyword evidence="7 13" id="KW-0418">Kinase</keyword>